<protein>
    <submittedName>
        <fullName evidence="2">Uncharacterized protein</fullName>
    </submittedName>
</protein>
<organism evidence="2 3">
    <name type="scientific">Jannaschia donghaensis</name>
    <dbReference type="NCBI Taxonomy" id="420998"/>
    <lineage>
        <taxon>Bacteria</taxon>
        <taxon>Pseudomonadati</taxon>
        <taxon>Pseudomonadota</taxon>
        <taxon>Alphaproteobacteria</taxon>
        <taxon>Rhodobacterales</taxon>
        <taxon>Roseobacteraceae</taxon>
        <taxon>Jannaschia</taxon>
    </lineage>
</organism>
<name>A0A0M6YFQ1_9RHOB</name>
<evidence type="ECO:0000313" key="2">
    <source>
        <dbReference type="EMBL" id="CTQ48333.1"/>
    </source>
</evidence>
<dbReference type="EMBL" id="CXSU01000005">
    <property type="protein sequence ID" value="CTQ48333.1"/>
    <property type="molecule type" value="Genomic_DNA"/>
</dbReference>
<feature type="signal peptide" evidence="1">
    <location>
        <begin position="1"/>
        <end position="18"/>
    </location>
</feature>
<dbReference type="AlphaFoldDB" id="A0A0M6YFQ1"/>
<reference evidence="2 3" key="1">
    <citation type="submission" date="2015-07" db="EMBL/GenBank/DDBJ databases">
        <authorList>
            <person name="Noorani M."/>
        </authorList>
    </citation>
    <scope>NUCLEOTIDE SEQUENCE [LARGE SCALE GENOMIC DNA]</scope>
    <source>
        <strain evidence="2 3">CECT 7802</strain>
    </source>
</reference>
<proteinExistence type="predicted"/>
<evidence type="ECO:0000256" key="1">
    <source>
        <dbReference type="SAM" id="SignalP"/>
    </source>
</evidence>
<evidence type="ECO:0000313" key="3">
    <source>
        <dbReference type="Proteomes" id="UP000049222"/>
    </source>
</evidence>
<keyword evidence="1" id="KW-0732">Signal</keyword>
<accession>A0A0M6YFQ1</accession>
<feature type="chain" id="PRO_5005807807" evidence="1">
    <location>
        <begin position="19"/>
        <end position="83"/>
    </location>
</feature>
<sequence length="83" mass="9042">MRSLILALALAVATPAVAAPNAQLVASVQQRLNYLGFRGVDARTLTTRQIAALHMQLQGRNLDFGGVRRMNARSQVKVILGWD</sequence>
<dbReference type="OrthoDB" id="7659287at2"/>
<dbReference type="STRING" id="420998.JDO7802_00335"/>
<dbReference type="Proteomes" id="UP000049222">
    <property type="component" value="Unassembled WGS sequence"/>
</dbReference>
<gene>
    <name evidence="2" type="ORF">JDO7802_00335</name>
</gene>
<keyword evidence="3" id="KW-1185">Reference proteome</keyword>
<dbReference type="RefSeq" id="WP_055081967.1">
    <property type="nucleotide sequence ID" value="NZ_CXSU01000005.1"/>
</dbReference>